<comment type="caution">
    <text evidence="1">The sequence shown here is derived from an EMBL/GenBank/DDBJ whole genome shotgun (WGS) entry which is preliminary data.</text>
</comment>
<evidence type="ECO:0008006" key="2">
    <source>
        <dbReference type="Google" id="ProtNLM"/>
    </source>
</evidence>
<dbReference type="Pfam" id="PF10049">
    <property type="entry name" value="DUF2283"/>
    <property type="match status" value="1"/>
</dbReference>
<proteinExistence type="predicted"/>
<evidence type="ECO:0000313" key="1">
    <source>
        <dbReference type="EMBL" id="KKN60123.1"/>
    </source>
</evidence>
<dbReference type="AlphaFoldDB" id="A0A0F9V2L1"/>
<name>A0A0F9V2L1_9ZZZZ</name>
<accession>A0A0F9V2L1</accession>
<organism evidence="1">
    <name type="scientific">marine sediment metagenome</name>
    <dbReference type="NCBI Taxonomy" id="412755"/>
    <lineage>
        <taxon>unclassified sequences</taxon>
        <taxon>metagenomes</taxon>
        <taxon>ecological metagenomes</taxon>
    </lineage>
</organism>
<sequence length="141" mass="16499">MKFRESYDKENDIWLAHWGNVKKQGDTDYSYSIELPYGIVLDCDKNRNVIGIQVFDVMKRLKEIEKTTKHYHLNKSWKPGSKEPDYFGCEKKDCKKPITENHGKDEISPCQKCNAPFKRVGPFSWEPSCDHYGKGMRLMCA</sequence>
<reference evidence="1" key="1">
    <citation type="journal article" date="2015" name="Nature">
        <title>Complex archaea that bridge the gap between prokaryotes and eukaryotes.</title>
        <authorList>
            <person name="Spang A."/>
            <person name="Saw J.H."/>
            <person name="Jorgensen S.L."/>
            <person name="Zaremba-Niedzwiedzka K."/>
            <person name="Martijn J."/>
            <person name="Lind A.E."/>
            <person name="van Eijk R."/>
            <person name="Schleper C."/>
            <person name="Guy L."/>
            <person name="Ettema T.J."/>
        </authorList>
    </citation>
    <scope>NUCLEOTIDE SEQUENCE</scope>
</reference>
<dbReference type="InterPro" id="IPR019270">
    <property type="entry name" value="DUF2283"/>
</dbReference>
<dbReference type="EMBL" id="LAZR01000704">
    <property type="protein sequence ID" value="KKN60123.1"/>
    <property type="molecule type" value="Genomic_DNA"/>
</dbReference>
<protein>
    <recommendedName>
        <fullName evidence="2">DUF2283 domain-containing protein</fullName>
    </recommendedName>
</protein>
<gene>
    <name evidence="1" type="ORF">LCGC14_0535010</name>
</gene>